<evidence type="ECO:0000256" key="2">
    <source>
        <dbReference type="ARBA" id="ARBA00022679"/>
    </source>
</evidence>
<dbReference type="InterPro" id="IPR008949">
    <property type="entry name" value="Isoprenoid_synthase_dom_sf"/>
</dbReference>
<keyword evidence="5" id="KW-1185">Reference proteome</keyword>
<gene>
    <name evidence="4" type="ORF">CKW00_10215</name>
</gene>
<comment type="caution">
    <text evidence="4">The sequence shown here is derived from an EMBL/GenBank/DDBJ whole genome shotgun (WGS) entry which is preliminary data.</text>
</comment>
<evidence type="ECO:0000256" key="1">
    <source>
        <dbReference type="ARBA" id="ARBA00004829"/>
    </source>
</evidence>
<name>A0ABX4HQ13_9BACI</name>
<dbReference type="InterPro" id="IPR019845">
    <property type="entry name" value="Squalene/phytoene_synthase_CS"/>
</dbReference>
<keyword evidence="3" id="KW-0125">Carotenoid biosynthesis</keyword>
<evidence type="ECO:0000256" key="3">
    <source>
        <dbReference type="ARBA" id="ARBA00022746"/>
    </source>
</evidence>
<evidence type="ECO:0000313" key="5">
    <source>
        <dbReference type="Proteomes" id="UP000217561"/>
    </source>
</evidence>
<protein>
    <submittedName>
        <fullName evidence="4">Phytoene synthase</fullName>
    </submittedName>
</protein>
<dbReference type="SFLD" id="SFLDG01018">
    <property type="entry name" value="Squalene/Phytoene_Synthase_Lik"/>
    <property type="match status" value="1"/>
</dbReference>
<dbReference type="InterPro" id="IPR002060">
    <property type="entry name" value="Squ/phyt_synthse"/>
</dbReference>
<dbReference type="PROSITE" id="PS01044">
    <property type="entry name" value="SQUALEN_PHYTOEN_SYN_1"/>
    <property type="match status" value="1"/>
</dbReference>
<dbReference type="Gene3D" id="1.10.600.10">
    <property type="entry name" value="Farnesyl Diphosphate Synthase"/>
    <property type="match status" value="1"/>
</dbReference>
<dbReference type="SFLD" id="SFLDS00005">
    <property type="entry name" value="Isoprenoid_Synthase_Type_I"/>
    <property type="match status" value="1"/>
</dbReference>
<dbReference type="Pfam" id="PF00494">
    <property type="entry name" value="SQS_PSY"/>
    <property type="match status" value="1"/>
</dbReference>
<proteinExistence type="predicted"/>
<reference evidence="4 5" key="1">
    <citation type="submission" date="2017-08" db="EMBL/GenBank/DDBJ databases">
        <title>Salimicrobium alkalisoli sp. nov., isolated from saline alkaline soil.</title>
        <authorList>
            <person name="Zhang G."/>
            <person name="Xiong Q."/>
        </authorList>
    </citation>
    <scope>NUCLEOTIDE SEQUENCE [LARGE SCALE GENOMIC DNA]</scope>
    <source>
        <strain evidence="4 5">WN024</strain>
    </source>
</reference>
<dbReference type="InterPro" id="IPR044843">
    <property type="entry name" value="Trans_IPPS_bact-type"/>
</dbReference>
<dbReference type="InterPro" id="IPR033904">
    <property type="entry name" value="Trans_IPPS_HH"/>
</dbReference>
<organism evidence="4 5">
    <name type="scientific">Salimicrobium humidisoli</name>
    <dbReference type="NCBI Taxonomy" id="2029857"/>
    <lineage>
        <taxon>Bacteria</taxon>
        <taxon>Bacillati</taxon>
        <taxon>Bacillota</taxon>
        <taxon>Bacilli</taxon>
        <taxon>Bacillales</taxon>
        <taxon>Bacillaceae</taxon>
        <taxon>Salimicrobium</taxon>
    </lineage>
</organism>
<sequence length="280" mass="32838">MNVVEIEQAYAKCHTVIKNHSKTFAKAFSYLPRDRKRAVWAVYGFCRHVDDVVDEGENPVRELAEVKEELIRFERREEVPQRHFWIALDDVRRKFDLDLAPFHDMIRGQETDLEDVEMITMDELLTYSYNVASTVGLMLLPILAPGKYKVLKQDAIYLGYAMQLTNILRDVGEDLERGRIYIPREHYEAFGYTKEELISKTKSAEFIMVWESLAKKAESYYEKAMTSLNEYPVTSRLPVKGAALLYMNILEAVRQENYNVFNKRIYISDEQKKKIIARLQ</sequence>
<dbReference type="PANTHER" id="PTHR31480">
    <property type="entry name" value="BIFUNCTIONAL LYCOPENE CYCLASE/PHYTOENE SYNTHASE"/>
    <property type="match status" value="1"/>
</dbReference>
<dbReference type="CDD" id="cd00683">
    <property type="entry name" value="Trans_IPPS_HH"/>
    <property type="match status" value="1"/>
</dbReference>
<dbReference type="SUPFAM" id="SSF48576">
    <property type="entry name" value="Terpenoid synthases"/>
    <property type="match status" value="1"/>
</dbReference>
<accession>A0ABX4HQ13</accession>
<evidence type="ECO:0000313" key="4">
    <source>
        <dbReference type="EMBL" id="PBB05163.1"/>
    </source>
</evidence>
<dbReference type="EMBL" id="NSGH01000016">
    <property type="protein sequence ID" value="PBB05163.1"/>
    <property type="molecule type" value="Genomic_DNA"/>
</dbReference>
<dbReference type="RefSeq" id="WP_095822475.1">
    <property type="nucleotide sequence ID" value="NZ_NSGH01000016.1"/>
</dbReference>
<comment type="pathway">
    <text evidence="1">Carotenoid biosynthesis.</text>
</comment>
<dbReference type="PROSITE" id="PS01045">
    <property type="entry name" value="SQUALEN_PHYTOEN_SYN_2"/>
    <property type="match status" value="1"/>
</dbReference>
<dbReference type="Proteomes" id="UP000217561">
    <property type="component" value="Unassembled WGS sequence"/>
</dbReference>
<keyword evidence="2" id="KW-0808">Transferase</keyword>
<dbReference type="SFLD" id="SFLDG01212">
    <property type="entry name" value="Phytoene_synthase_like"/>
    <property type="match status" value="1"/>
</dbReference>